<accession>A0ABW2AVD7</accession>
<name>A0ABW2AVD7_9MICO</name>
<sequence>MIRRKPNPITVLYTDPETGYGPPWLVSVPAPLRRQDLNDAPGKGEGAGEPAAVLKWLRTTHHAYDVGRSELRMTWCNRGSEQMVVDSATARVLSRSERQHETLFDSSNGGPEPRFEFGFDLDDPRPTPVRINADGMLERGQPRFGHEIVKLPPGDQVAVGAVGRITKGDCEWEIELRLVIGKGKSTQRIGGAHGQPIRTAAEHVDGRYPFEWVTGLALECEDAQVPPYLHDRHLDEAPEPLTED</sequence>
<protein>
    <submittedName>
        <fullName evidence="1">Uncharacterized protein</fullName>
    </submittedName>
</protein>
<evidence type="ECO:0000313" key="2">
    <source>
        <dbReference type="Proteomes" id="UP001596356"/>
    </source>
</evidence>
<proteinExistence type="predicted"/>
<dbReference type="Proteomes" id="UP001596356">
    <property type="component" value="Unassembled WGS sequence"/>
</dbReference>
<gene>
    <name evidence="1" type="ORF">ACFQBT_15345</name>
</gene>
<dbReference type="EMBL" id="JBHSWJ010000002">
    <property type="protein sequence ID" value="MFC6715106.1"/>
    <property type="molecule type" value="Genomic_DNA"/>
</dbReference>
<evidence type="ECO:0000313" key="1">
    <source>
        <dbReference type="EMBL" id="MFC6715106.1"/>
    </source>
</evidence>
<reference evidence="2" key="1">
    <citation type="journal article" date="2019" name="Int. J. Syst. Evol. Microbiol.">
        <title>The Global Catalogue of Microorganisms (GCM) 10K type strain sequencing project: providing services to taxonomists for standard genome sequencing and annotation.</title>
        <authorList>
            <consortium name="The Broad Institute Genomics Platform"/>
            <consortium name="The Broad Institute Genome Sequencing Center for Infectious Disease"/>
            <person name="Wu L."/>
            <person name="Ma J."/>
        </authorList>
    </citation>
    <scope>NUCLEOTIDE SEQUENCE [LARGE SCALE GENOMIC DNA]</scope>
    <source>
        <strain evidence="2">NBRC 106593</strain>
    </source>
</reference>
<keyword evidence="2" id="KW-1185">Reference proteome</keyword>
<dbReference type="RefSeq" id="WP_377823965.1">
    <property type="nucleotide sequence ID" value="NZ_JBHSWJ010000002.1"/>
</dbReference>
<comment type="caution">
    <text evidence="1">The sequence shown here is derived from an EMBL/GenBank/DDBJ whole genome shotgun (WGS) entry which is preliminary data.</text>
</comment>
<organism evidence="1 2">
    <name type="scientific">Branchiibius cervicis</name>
    <dbReference type="NCBI Taxonomy" id="908252"/>
    <lineage>
        <taxon>Bacteria</taxon>
        <taxon>Bacillati</taxon>
        <taxon>Actinomycetota</taxon>
        <taxon>Actinomycetes</taxon>
        <taxon>Micrococcales</taxon>
        <taxon>Dermacoccaceae</taxon>
        <taxon>Branchiibius</taxon>
    </lineage>
</organism>